<dbReference type="InParanoid" id="F9X726"/>
<protein>
    <recommendedName>
        <fullName evidence="10">Zinc/iron permease</fullName>
    </recommendedName>
</protein>
<reference evidence="8 9" key="1">
    <citation type="journal article" date="2011" name="PLoS Genet.">
        <title>Finished genome of the fungal wheat pathogen Mycosphaerella graminicola reveals dispensome structure, chromosome plasticity, and stealth pathogenesis.</title>
        <authorList>
            <person name="Goodwin S.B."/>
            <person name="Ben M'barek S."/>
            <person name="Dhillon B."/>
            <person name="Wittenberg A.H.J."/>
            <person name="Crane C.F."/>
            <person name="Hane J.K."/>
            <person name="Foster A.J."/>
            <person name="Van der Lee T.A.J."/>
            <person name="Grimwood J."/>
            <person name="Aerts A."/>
            <person name="Antoniw J."/>
            <person name="Bailey A."/>
            <person name="Bluhm B."/>
            <person name="Bowler J."/>
            <person name="Bristow J."/>
            <person name="van der Burgt A."/>
            <person name="Canto-Canche B."/>
            <person name="Churchill A.C.L."/>
            <person name="Conde-Ferraez L."/>
            <person name="Cools H.J."/>
            <person name="Coutinho P.M."/>
            <person name="Csukai M."/>
            <person name="Dehal P."/>
            <person name="De Wit P."/>
            <person name="Donzelli B."/>
            <person name="van de Geest H.C."/>
            <person name="van Ham R.C.H.J."/>
            <person name="Hammond-Kosack K.E."/>
            <person name="Henrissat B."/>
            <person name="Kilian A."/>
            <person name="Kobayashi A.K."/>
            <person name="Koopmann E."/>
            <person name="Kourmpetis Y."/>
            <person name="Kuzniar A."/>
            <person name="Lindquist E."/>
            <person name="Lombard V."/>
            <person name="Maliepaard C."/>
            <person name="Martins N."/>
            <person name="Mehrabi R."/>
            <person name="Nap J.P.H."/>
            <person name="Ponomarenko A."/>
            <person name="Rudd J.J."/>
            <person name="Salamov A."/>
            <person name="Schmutz J."/>
            <person name="Schouten H.J."/>
            <person name="Shapiro H."/>
            <person name="Stergiopoulos I."/>
            <person name="Torriani S.F.F."/>
            <person name="Tu H."/>
            <person name="de Vries R.P."/>
            <person name="Waalwijk C."/>
            <person name="Ware S.B."/>
            <person name="Wiebenga A."/>
            <person name="Zwiers L.-H."/>
            <person name="Oliver R.P."/>
            <person name="Grigoriev I.V."/>
            <person name="Kema G.H.J."/>
        </authorList>
    </citation>
    <scope>NUCLEOTIDE SEQUENCE [LARGE SCALE GENOMIC DNA]</scope>
    <source>
        <strain evidence="9">CBS 115943 / IPO323</strain>
    </source>
</reference>
<keyword evidence="2 7" id="KW-0812">Transmembrane</keyword>
<feature type="region of interest" description="Disordered" evidence="6">
    <location>
        <begin position="124"/>
        <end position="213"/>
    </location>
</feature>
<dbReference type="Pfam" id="PF02535">
    <property type="entry name" value="Zip"/>
    <property type="match status" value="2"/>
</dbReference>
<feature type="transmembrane region" description="Helical" evidence="7">
    <location>
        <begin position="90"/>
        <end position="110"/>
    </location>
</feature>
<feature type="transmembrane region" description="Helical" evidence="7">
    <location>
        <begin position="459"/>
        <end position="479"/>
    </location>
</feature>
<evidence type="ECO:0000256" key="2">
    <source>
        <dbReference type="ARBA" id="ARBA00022692"/>
    </source>
</evidence>
<feature type="transmembrane region" description="Helical" evidence="7">
    <location>
        <begin position="12"/>
        <end position="37"/>
    </location>
</feature>
<dbReference type="eggNOG" id="KOG2474">
    <property type="taxonomic scope" value="Eukaryota"/>
</dbReference>
<dbReference type="KEGG" id="ztr:MYCGRDRAFT_108857"/>
<evidence type="ECO:0000256" key="6">
    <source>
        <dbReference type="SAM" id="MobiDB-lite"/>
    </source>
</evidence>
<accession>F9X726</accession>
<keyword evidence="9" id="KW-1185">Reference proteome</keyword>
<feature type="transmembrane region" description="Helical" evidence="7">
    <location>
        <begin position="393"/>
        <end position="416"/>
    </location>
</feature>
<dbReference type="EMBL" id="CM001198">
    <property type="protein sequence ID" value="EGP89063.1"/>
    <property type="molecule type" value="Genomic_DNA"/>
</dbReference>
<dbReference type="GO" id="GO:0005385">
    <property type="term" value="F:zinc ion transmembrane transporter activity"/>
    <property type="evidence" value="ECO:0007669"/>
    <property type="project" value="TreeGrafter"/>
</dbReference>
<keyword evidence="3 7" id="KW-1133">Transmembrane helix</keyword>
<feature type="compositionally biased region" description="Polar residues" evidence="6">
    <location>
        <begin position="162"/>
        <end position="195"/>
    </location>
</feature>
<feature type="compositionally biased region" description="Basic and acidic residues" evidence="6">
    <location>
        <begin position="124"/>
        <end position="161"/>
    </location>
</feature>
<keyword evidence="5" id="KW-0175">Coiled coil</keyword>
<evidence type="ECO:0000256" key="4">
    <source>
        <dbReference type="ARBA" id="ARBA00023136"/>
    </source>
</evidence>
<feature type="transmembrane region" description="Helical" evidence="7">
    <location>
        <begin position="423"/>
        <end position="447"/>
    </location>
</feature>
<dbReference type="FunCoup" id="F9X726">
    <property type="interactions" value="18"/>
</dbReference>
<dbReference type="PANTHER" id="PTHR11040:SF210">
    <property type="entry name" value="ZINC-REGULATED TRANSPORTER 3"/>
    <property type="match status" value="1"/>
</dbReference>
<dbReference type="GO" id="GO:0016020">
    <property type="term" value="C:membrane"/>
    <property type="evidence" value="ECO:0007669"/>
    <property type="project" value="UniProtKB-SubCell"/>
</dbReference>
<feature type="coiled-coil region" evidence="5">
    <location>
        <begin position="726"/>
        <end position="753"/>
    </location>
</feature>
<evidence type="ECO:0000256" key="7">
    <source>
        <dbReference type="SAM" id="Phobius"/>
    </source>
</evidence>
<evidence type="ECO:0000313" key="9">
    <source>
        <dbReference type="Proteomes" id="UP000008062"/>
    </source>
</evidence>
<dbReference type="Proteomes" id="UP000008062">
    <property type="component" value="Chromosome 3"/>
</dbReference>
<gene>
    <name evidence="8" type="ORF">MYCGRDRAFT_108857</name>
</gene>
<keyword evidence="4 7" id="KW-0472">Membrane</keyword>
<dbReference type="STRING" id="336722.F9X726"/>
<evidence type="ECO:0000313" key="8">
    <source>
        <dbReference type="EMBL" id="EGP89063.1"/>
    </source>
</evidence>
<comment type="subcellular location">
    <subcellularLocation>
        <location evidence="1">Membrane</location>
        <topology evidence="1">Multi-pass membrane protein</topology>
    </subcellularLocation>
</comment>
<evidence type="ECO:0000256" key="3">
    <source>
        <dbReference type="ARBA" id="ARBA00022989"/>
    </source>
</evidence>
<dbReference type="HOGENOM" id="CLU_365714_0_0_1"/>
<dbReference type="GeneID" id="13404426"/>
<evidence type="ECO:0000256" key="1">
    <source>
        <dbReference type="ARBA" id="ARBA00004141"/>
    </source>
</evidence>
<feature type="transmembrane region" description="Helical" evidence="7">
    <location>
        <begin position="49"/>
        <end position="70"/>
    </location>
</feature>
<evidence type="ECO:0000256" key="5">
    <source>
        <dbReference type="SAM" id="Coils"/>
    </source>
</evidence>
<feature type="compositionally biased region" description="Basic and acidic residues" evidence="6">
    <location>
        <begin position="329"/>
        <end position="347"/>
    </location>
</feature>
<organism evidence="8 9">
    <name type="scientific">Zymoseptoria tritici (strain CBS 115943 / IPO323)</name>
    <name type="common">Speckled leaf blotch fungus</name>
    <name type="synonym">Septoria tritici</name>
    <dbReference type="NCBI Taxonomy" id="336722"/>
    <lineage>
        <taxon>Eukaryota</taxon>
        <taxon>Fungi</taxon>
        <taxon>Dikarya</taxon>
        <taxon>Ascomycota</taxon>
        <taxon>Pezizomycotina</taxon>
        <taxon>Dothideomycetes</taxon>
        <taxon>Dothideomycetidae</taxon>
        <taxon>Mycosphaerellales</taxon>
        <taxon>Mycosphaerellaceae</taxon>
        <taxon>Zymoseptoria</taxon>
    </lineage>
</organism>
<proteinExistence type="predicted"/>
<feature type="compositionally biased region" description="Basic and acidic residues" evidence="6">
    <location>
        <begin position="196"/>
        <end position="205"/>
    </location>
</feature>
<feature type="region of interest" description="Disordered" evidence="6">
    <location>
        <begin position="259"/>
        <end position="284"/>
    </location>
</feature>
<dbReference type="InterPro" id="IPR003689">
    <property type="entry name" value="ZIP"/>
</dbReference>
<dbReference type="PANTHER" id="PTHR11040">
    <property type="entry name" value="ZINC/IRON TRANSPORTER"/>
    <property type="match status" value="1"/>
</dbReference>
<feature type="region of interest" description="Disordered" evidence="6">
    <location>
        <begin position="329"/>
        <end position="350"/>
    </location>
</feature>
<dbReference type="OMA" id="HVVDCAH"/>
<dbReference type="RefSeq" id="XP_003854087.1">
    <property type="nucleotide sequence ID" value="XM_003854039.1"/>
</dbReference>
<dbReference type="AlphaFoldDB" id="F9X726"/>
<dbReference type="OrthoDB" id="262547at2759"/>
<name>F9X726_ZYMTI</name>
<sequence length="763" mass="83282">MPLSNDDRGWIMTALSGVACVFGASFICVDILIRLLPGKKNFRIQDSDVFLSLSLSLSFGVMLFSALYSILPSSKRSLEAGGHSPKEASWIMIGCFIGGVIGIQIVSRLLHGCIPHNIVDCEHEHGDEETPKERPDPQHDHDHANVVSHDQEHPPMRETTSRTDSNLGALSRPQGNSRSNSYYGMDQSFTSAQTAESEHSQHQQKDGAPTRPRTLQVRIRKSINQLASGADSDCDCEGPCYGYSDLCQQACFRNVTAKGGAKAPLKPSNGAKRPAATKSVTATESTPLLHKVSNDTLHRPNTRAVAEGLANTQDFAPSDESAITPTEVAHDAPEPHHSHGHDAEPDHHHHHVPTNAFLSIGLQTSIAIALHKLPEGFITYATNHANPKLGVSVFLALFIHNITEGFAMALPLYLAINNRIKAMLISLVLGGLSQPIGAAVAALWFRLAGNGRFEPDESVYGAMFAITAGIMASVALQLFSESLDLTHSKHLCMIGAFSGMTILGISNSRLETMSMSDLNALKRALPAVKPKPPPTISTHRPASAFDLRSILLRDRTHPGSFSISIPFRDKRILKSHWNKKAPISRAKLALLTNAVTHNLDLASIAPLRCEGSEKTGQVVKAAKPLTKKVLAFRPTVGEAEALIGKFGNTMFTYEPRDPQAHVNPWSQLHPFCYGAVSRSGTKDMALLRLQWTVEAANERLVKLTGEDFRGLLKDAVGEDDVATWMAAELVNRYERYSNRRMALMKELEVLKARDVVGRVNKPY</sequence>
<evidence type="ECO:0008006" key="10">
    <source>
        <dbReference type="Google" id="ProtNLM"/>
    </source>
</evidence>